<evidence type="ECO:0000313" key="1">
    <source>
        <dbReference type="EMBL" id="CAD6261394.1"/>
    </source>
</evidence>
<protein>
    <submittedName>
        <fullName evidence="1">Uncharacterized protein</fullName>
    </submittedName>
</protein>
<dbReference type="AlphaFoldDB" id="A0A811QYH9"/>
<proteinExistence type="predicted"/>
<reference evidence="1" key="1">
    <citation type="submission" date="2020-10" db="EMBL/GenBank/DDBJ databases">
        <authorList>
            <person name="Han B."/>
            <person name="Lu T."/>
            <person name="Zhao Q."/>
            <person name="Huang X."/>
            <person name="Zhao Y."/>
        </authorList>
    </citation>
    <scope>NUCLEOTIDE SEQUENCE</scope>
</reference>
<sequence length="77" mass="8123">MEEERTGCAAHGGVDGLSTGRAEMVHHGEGERRMGCAGGGEAAWLHENEDWLLGIGGGRSSLGFMVFRLDGLVGFHP</sequence>
<dbReference type="EMBL" id="CAJGYO010000011">
    <property type="protein sequence ID" value="CAD6261394.1"/>
    <property type="molecule type" value="Genomic_DNA"/>
</dbReference>
<gene>
    <name evidence="1" type="ORF">NCGR_LOCUS44815</name>
</gene>
<comment type="caution">
    <text evidence="1">The sequence shown here is derived from an EMBL/GenBank/DDBJ whole genome shotgun (WGS) entry which is preliminary data.</text>
</comment>
<accession>A0A811QYH9</accession>
<dbReference type="Proteomes" id="UP000604825">
    <property type="component" value="Unassembled WGS sequence"/>
</dbReference>
<evidence type="ECO:0000313" key="2">
    <source>
        <dbReference type="Proteomes" id="UP000604825"/>
    </source>
</evidence>
<name>A0A811QYH9_9POAL</name>
<organism evidence="1 2">
    <name type="scientific">Miscanthus lutarioriparius</name>
    <dbReference type="NCBI Taxonomy" id="422564"/>
    <lineage>
        <taxon>Eukaryota</taxon>
        <taxon>Viridiplantae</taxon>
        <taxon>Streptophyta</taxon>
        <taxon>Embryophyta</taxon>
        <taxon>Tracheophyta</taxon>
        <taxon>Spermatophyta</taxon>
        <taxon>Magnoliopsida</taxon>
        <taxon>Liliopsida</taxon>
        <taxon>Poales</taxon>
        <taxon>Poaceae</taxon>
        <taxon>PACMAD clade</taxon>
        <taxon>Panicoideae</taxon>
        <taxon>Andropogonodae</taxon>
        <taxon>Andropogoneae</taxon>
        <taxon>Saccharinae</taxon>
        <taxon>Miscanthus</taxon>
    </lineage>
</organism>
<keyword evidence="2" id="KW-1185">Reference proteome</keyword>